<protein>
    <submittedName>
        <fullName evidence="2">Uncharacterized protein</fullName>
    </submittedName>
</protein>
<name>A0A8H4TQN3_9HYPO</name>
<gene>
    <name evidence="2" type="ORF">FSARC_9622</name>
</gene>
<evidence type="ECO:0000256" key="1">
    <source>
        <dbReference type="SAM" id="SignalP"/>
    </source>
</evidence>
<dbReference type="AlphaFoldDB" id="A0A8H4TQN3"/>
<keyword evidence="3" id="KW-1185">Reference proteome</keyword>
<reference evidence="2" key="2">
    <citation type="submission" date="2020-05" db="EMBL/GenBank/DDBJ databases">
        <authorList>
            <person name="Kim H.-S."/>
            <person name="Proctor R.H."/>
            <person name="Brown D.W."/>
        </authorList>
    </citation>
    <scope>NUCLEOTIDE SEQUENCE</scope>
    <source>
        <strain evidence="2">NRRL 20472</strain>
    </source>
</reference>
<sequence>MHELFEKHTEMVRLCVLILVLCGVQITAGHQPKSDILLKQRLNYIIGLSEVSDKSRLTSASGQSDTCLAVQLLVHPEDIPIIFRDMCKLPQYALSAVVEAISLYVSCQFGVSEDICLTITDLRAPSVVLGRKNQNPCAEQFWALAIHSAYLNLIEGARAEHTERLCEMALRHSAWYLDHESDYTVEAQCRLLSHLERRLGTDHQCTLGLVVEISANLRSIGRMGDSVELLKKSSAKARERFGHSSAAALEHQIELLETHVCLGHDVVKSLHKILILSMNNGHVAVAVRAGFLLGGQLIDRKRPNAAREYYRWALLKAKTLELTEYIEEIRHGAAYAIKEMLEMEFQHSE</sequence>
<feature type="chain" id="PRO_5034765475" evidence="1">
    <location>
        <begin position="30"/>
        <end position="349"/>
    </location>
</feature>
<accession>A0A8H4TQN3</accession>
<reference evidence="2" key="1">
    <citation type="journal article" date="2020" name="BMC Genomics">
        <title>Correction to: Identification and distribution of gene clusters required for synthesis of sphingolipid metabolism inhibitors in diverse species of the filamentous fungus Fusarium.</title>
        <authorList>
            <person name="Kim H.S."/>
            <person name="Lohmar J.M."/>
            <person name="Busman M."/>
            <person name="Brown D.W."/>
            <person name="Naumann T.A."/>
            <person name="Divon H.H."/>
            <person name="Lysoe E."/>
            <person name="Uhlig S."/>
            <person name="Proctor R.H."/>
        </authorList>
    </citation>
    <scope>NUCLEOTIDE SEQUENCE</scope>
    <source>
        <strain evidence="2">NRRL 20472</strain>
    </source>
</reference>
<dbReference type="EMBL" id="JABEXW010000554">
    <property type="protein sequence ID" value="KAF4962291.1"/>
    <property type="molecule type" value="Genomic_DNA"/>
</dbReference>
<proteinExistence type="predicted"/>
<comment type="caution">
    <text evidence="2">The sequence shown here is derived from an EMBL/GenBank/DDBJ whole genome shotgun (WGS) entry which is preliminary data.</text>
</comment>
<dbReference type="Proteomes" id="UP000622797">
    <property type="component" value="Unassembled WGS sequence"/>
</dbReference>
<evidence type="ECO:0000313" key="3">
    <source>
        <dbReference type="Proteomes" id="UP000622797"/>
    </source>
</evidence>
<organism evidence="2 3">
    <name type="scientific">Fusarium sarcochroum</name>
    <dbReference type="NCBI Taxonomy" id="1208366"/>
    <lineage>
        <taxon>Eukaryota</taxon>
        <taxon>Fungi</taxon>
        <taxon>Dikarya</taxon>
        <taxon>Ascomycota</taxon>
        <taxon>Pezizomycotina</taxon>
        <taxon>Sordariomycetes</taxon>
        <taxon>Hypocreomycetidae</taxon>
        <taxon>Hypocreales</taxon>
        <taxon>Nectriaceae</taxon>
        <taxon>Fusarium</taxon>
        <taxon>Fusarium lateritium species complex</taxon>
    </lineage>
</organism>
<keyword evidence="1" id="KW-0732">Signal</keyword>
<feature type="signal peptide" evidence="1">
    <location>
        <begin position="1"/>
        <end position="29"/>
    </location>
</feature>
<evidence type="ECO:0000313" key="2">
    <source>
        <dbReference type="EMBL" id="KAF4962291.1"/>
    </source>
</evidence>